<feature type="compositionally biased region" description="Basic and acidic residues" evidence="1">
    <location>
        <begin position="1"/>
        <end position="11"/>
    </location>
</feature>
<feature type="region of interest" description="Disordered" evidence="1">
    <location>
        <begin position="1"/>
        <end position="20"/>
    </location>
</feature>
<sequence>MANPKDEERKGFKTASVQEENASKNDLLKLRMEVIDREVTASETRYMINGGIYKTAWFGHAMQLI</sequence>
<dbReference type="Proteomes" id="UP000029981">
    <property type="component" value="Chromosome 3"/>
</dbReference>
<dbReference type="AlphaFoldDB" id="A0A0A0L8E1"/>
<accession>A0A0A0L8E1</accession>
<gene>
    <name evidence="2" type="ORF">Csa_3G118110</name>
</gene>
<protein>
    <submittedName>
        <fullName evidence="2">Uncharacterized protein</fullName>
    </submittedName>
</protein>
<organism evidence="2 3">
    <name type="scientific">Cucumis sativus</name>
    <name type="common">Cucumber</name>
    <dbReference type="NCBI Taxonomy" id="3659"/>
    <lineage>
        <taxon>Eukaryota</taxon>
        <taxon>Viridiplantae</taxon>
        <taxon>Streptophyta</taxon>
        <taxon>Embryophyta</taxon>
        <taxon>Tracheophyta</taxon>
        <taxon>Spermatophyta</taxon>
        <taxon>Magnoliopsida</taxon>
        <taxon>eudicotyledons</taxon>
        <taxon>Gunneridae</taxon>
        <taxon>Pentapetalae</taxon>
        <taxon>rosids</taxon>
        <taxon>fabids</taxon>
        <taxon>Cucurbitales</taxon>
        <taxon>Cucurbitaceae</taxon>
        <taxon>Benincaseae</taxon>
        <taxon>Cucumis</taxon>
    </lineage>
</organism>
<reference evidence="2 3" key="4">
    <citation type="journal article" date="2011" name="BMC Genomics">
        <title>RNA-Seq improves annotation of protein-coding genes in the cucumber genome.</title>
        <authorList>
            <person name="Li Z."/>
            <person name="Zhang Z."/>
            <person name="Yan P."/>
            <person name="Huang S."/>
            <person name="Fei Z."/>
            <person name="Lin K."/>
        </authorList>
    </citation>
    <scope>NUCLEOTIDE SEQUENCE [LARGE SCALE GENOMIC DNA]</scope>
    <source>
        <strain evidence="3">cv. 9930</strain>
    </source>
</reference>
<reference evidence="2 3" key="1">
    <citation type="journal article" date="2009" name="Nat. Genet.">
        <title>The genome of the cucumber, Cucumis sativus L.</title>
        <authorList>
            <person name="Huang S."/>
            <person name="Li R."/>
            <person name="Zhang Z."/>
            <person name="Li L."/>
            <person name="Gu X."/>
            <person name="Fan W."/>
            <person name="Lucas W.J."/>
            <person name="Wang X."/>
            <person name="Xie B."/>
            <person name="Ni P."/>
            <person name="Ren Y."/>
            <person name="Zhu H."/>
            <person name="Li J."/>
            <person name="Lin K."/>
            <person name="Jin W."/>
            <person name="Fei Z."/>
            <person name="Li G."/>
            <person name="Staub J."/>
            <person name="Kilian A."/>
            <person name="van der Vossen E.A."/>
            <person name="Wu Y."/>
            <person name="Guo J."/>
            <person name="He J."/>
            <person name="Jia Z."/>
            <person name="Ren Y."/>
            <person name="Tian G."/>
            <person name="Lu Y."/>
            <person name="Ruan J."/>
            <person name="Qian W."/>
            <person name="Wang M."/>
            <person name="Huang Q."/>
            <person name="Li B."/>
            <person name="Xuan Z."/>
            <person name="Cao J."/>
            <person name="Asan"/>
            <person name="Wu Z."/>
            <person name="Zhang J."/>
            <person name="Cai Q."/>
            <person name="Bai Y."/>
            <person name="Zhao B."/>
            <person name="Han Y."/>
            <person name="Li Y."/>
            <person name="Li X."/>
            <person name="Wang S."/>
            <person name="Shi Q."/>
            <person name="Liu S."/>
            <person name="Cho W.K."/>
            <person name="Kim J.Y."/>
            <person name="Xu Y."/>
            <person name="Heller-Uszynska K."/>
            <person name="Miao H."/>
            <person name="Cheng Z."/>
            <person name="Zhang S."/>
            <person name="Wu J."/>
            <person name="Yang Y."/>
            <person name="Kang H."/>
            <person name="Li M."/>
            <person name="Liang H."/>
            <person name="Ren X."/>
            <person name="Shi Z."/>
            <person name="Wen M."/>
            <person name="Jian M."/>
            <person name="Yang H."/>
            <person name="Zhang G."/>
            <person name="Yang Z."/>
            <person name="Chen R."/>
            <person name="Liu S."/>
            <person name="Li J."/>
            <person name="Ma L."/>
            <person name="Liu H."/>
            <person name="Zhou Y."/>
            <person name="Zhao J."/>
            <person name="Fang X."/>
            <person name="Li G."/>
            <person name="Fang L."/>
            <person name="Li Y."/>
            <person name="Liu D."/>
            <person name="Zheng H."/>
            <person name="Zhang Y."/>
            <person name="Qin N."/>
            <person name="Li Z."/>
            <person name="Yang G."/>
            <person name="Yang S."/>
            <person name="Bolund L."/>
            <person name="Kristiansen K."/>
            <person name="Zheng H."/>
            <person name="Li S."/>
            <person name="Zhang X."/>
            <person name="Yang H."/>
            <person name="Wang J."/>
            <person name="Sun R."/>
            <person name="Zhang B."/>
            <person name="Jiang S."/>
            <person name="Wang J."/>
            <person name="Du Y."/>
            <person name="Li S."/>
        </authorList>
    </citation>
    <scope>NUCLEOTIDE SEQUENCE [LARGE SCALE GENOMIC DNA]</scope>
    <source>
        <strain evidence="3">cv. 9930</strain>
    </source>
</reference>
<evidence type="ECO:0000256" key="1">
    <source>
        <dbReference type="SAM" id="MobiDB-lite"/>
    </source>
</evidence>
<proteinExistence type="predicted"/>
<dbReference type="Gramene" id="KGN56376">
    <property type="protein sequence ID" value="KGN56376"/>
    <property type="gene ID" value="Csa_3G118110"/>
</dbReference>
<reference evidence="2 3" key="2">
    <citation type="journal article" date="2009" name="PLoS ONE">
        <title>An integrated genetic and cytogenetic map of the cucumber genome.</title>
        <authorList>
            <person name="Ren Y."/>
            <person name="Zhang Z."/>
            <person name="Liu J."/>
            <person name="Staub J.E."/>
            <person name="Han Y."/>
            <person name="Cheng Z."/>
            <person name="Li X."/>
            <person name="Lu J."/>
            <person name="Miao H."/>
            <person name="Kang H."/>
            <person name="Xie B."/>
            <person name="Gu X."/>
            <person name="Wang X."/>
            <person name="Du Y."/>
            <person name="Jin W."/>
            <person name="Huang S."/>
        </authorList>
    </citation>
    <scope>NUCLEOTIDE SEQUENCE [LARGE SCALE GENOMIC DNA]</scope>
    <source>
        <strain evidence="3">cv. 9930</strain>
    </source>
</reference>
<keyword evidence="3" id="KW-1185">Reference proteome</keyword>
<dbReference type="EMBL" id="CM002924">
    <property type="protein sequence ID" value="KGN56376.1"/>
    <property type="molecule type" value="Genomic_DNA"/>
</dbReference>
<reference evidence="2 3" key="3">
    <citation type="journal article" date="2010" name="BMC Genomics">
        <title>Transcriptome sequencing and comparative analysis of cucumber flowers with different sex types.</title>
        <authorList>
            <person name="Guo S."/>
            <person name="Zheng Y."/>
            <person name="Joung J.G."/>
            <person name="Liu S."/>
            <person name="Zhang Z."/>
            <person name="Crasta O.R."/>
            <person name="Sobral B.W."/>
            <person name="Xu Y."/>
            <person name="Huang S."/>
            <person name="Fei Z."/>
        </authorList>
    </citation>
    <scope>NUCLEOTIDE SEQUENCE [LARGE SCALE GENOMIC DNA]</scope>
    <source>
        <strain evidence="3">cv. 9930</strain>
    </source>
</reference>
<name>A0A0A0L8E1_CUCSA</name>
<evidence type="ECO:0000313" key="3">
    <source>
        <dbReference type="Proteomes" id="UP000029981"/>
    </source>
</evidence>
<evidence type="ECO:0000313" key="2">
    <source>
        <dbReference type="EMBL" id="KGN56376.1"/>
    </source>
</evidence>